<keyword evidence="9" id="KW-1185">Reference proteome</keyword>
<dbReference type="PANTHER" id="PTHR42844:SF1">
    <property type="entry name" value="DIHYDRONEOPTERIN ALDOLASE 1-RELATED"/>
    <property type="match status" value="1"/>
</dbReference>
<keyword evidence="4 6" id="KW-0289">Folate biosynthesis</keyword>
<organism evidence="8 9">
    <name type="scientific">Lyngbya confervoides BDU141951</name>
    <dbReference type="NCBI Taxonomy" id="1574623"/>
    <lineage>
        <taxon>Bacteria</taxon>
        <taxon>Bacillati</taxon>
        <taxon>Cyanobacteriota</taxon>
        <taxon>Cyanophyceae</taxon>
        <taxon>Oscillatoriophycideae</taxon>
        <taxon>Oscillatoriales</taxon>
        <taxon>Microcoleaceae</taxon>
        <taxon>Lyngbya</taxon>
    </lineage>
</organism>
<reference evidence="8 9" key="1">
    <citation type="journal article" date="2015" name="Genome Announc.">
        <title>Draft Genome Sequence of Filamentous Marine Cyanobacterium Lyngbya confervoides Strain BDU141951.</title>
        <authorList>
            <person name="Chandrababunaidu M.M."/>
            <person name="Sen D."/>
            <person name="Tripathy S."/>
        </authorList>
    </citation>
    <scope>NUCLEOTIDE SEQUENCE [LARGE SCALE GENOMIC DNA]</scope>
    <source>
        <strain evidence="8 9">BDU141951</strain>
    </source>
</reference>
<dbReference type="CDD" id="cd00534">
    <property type="entry name" value="DHNA_DHNTPE"/>
    <property type="match status" value="1"/>
</dbReference>
<dbReference type="InterPro" id="IPR006157">
    <property type="entry name" value="FolB_dom"/>
</dbReference>
<gene>
    <name evidence="8" type="primary">folB</name>
    <name evidence="8" type="ORF">QQ91_0011585</name>
</gene>
<comment type="caution">
    <text evidence="8">The sequence shown here is derived from an EMBL/GenBank/DDBJ whole genome shotgun (WGS) entry which is preliminary data.</text>
</comment>
<evidence type="ECO:0000256" key="4">
    <source>
        <dbReference type="ARBA" id="ARBA00022909"/>
    </source>
</evidence>
<dbReference type="GO" id="GO:0046654">
    <property type="term" value="P:tetrahydrofolate biosynthetic process"/>
    <property type="evidence" value="ECO:0007669"/>
    <property type="project" value="UniProtKB-UniRule"/>
</dbReference>
<comment type="function">
    <text evidence="6">Catalyzes the conversion of 7,8-dihydroneopterin to 6-hydroxymethyl-7,8-dihydropterin.</text>
</comment>
<evidence type="ECO:0000256" key="6">
    <source>
        <dbReference type="RuleBase" id="RU362079"/>
    </source>
</evidence>
<dbReference type="NCBIfam" id="TIGR00526">
    <property type="entry name" value="folB_dom"/>
    <property type="match status" value="1"/>
</dbReference>
<dbReference type="NCBIfam" id="TIGR00525">
    <property type="entry name" value="folB"/>
    <property type="match status" value="1"/>
</dbReference>
<proteinExistence type="inferred from homology"/>
<dbReference type="GO" id="GO:0004150">
    <property type="term" value="F:dihydroneopterin aldolase activity"/>
    <property type="evidence" value="ECO:0007669"/>
    <property type="project" value="UniProtKB-UniRule"/>
</dbReference>
<comment type="catalytic activity">
    <reaction evidence="1 6">
        <text>7,8-dihydroneopterin = 6-hydroxymethyl-7,8-dihydropterin + glycolaldehyde</text>
        <dbReference type="Rhea" id="RHEA:10540"/>
        <dbReference type="ChEBI" id="CHEBI:17001"/>
        <dbReference type="ChEBI" id="CHEBI:17071"/>
        <dbReference type="ChEBI" id="CHEBI:44841"/>
        <dbReference type="EC" id="4.1.2.25"/>
    </reaction>
</comment>
<dbReference type="EC" id="4.1.2.25" evidence="6"/>
<dbReference type="Gene3D" id="3.30.1130.10">
    <property type="match status" value="1"/>
</dbReference>
<dbReference type="RefSeq" id="WP_166275242.1">
    <property type="nucleotide sequence ID" value="NZ_JTHE03000061.1"/>
</dbReference>
<dbReference type="SMART" id="SM00905">
    <property type="entry name" value="FolB"/>
    <property type="match status" value="1"/>
</dbReference>
<dbReference type="InterPro" id="IPR006156">
    <property type="entry name" value="Dihydroneopterin_aldolase"/>
</dbReference>
<evidence type="ECO:0000259" key="7">
    <source>
        <dbReference type="SMART" id="SM00905"/>
    </source>
</evidence>
<feature type="domain" description="Dihydroneopterin aldolase/epimerase" evidence="7">
    <location>
        <begin position="4"/>
        <end position="117"/>
    </location>
</feature>
<evidence type="ECO:0000256" key="5">
    <source>
        <dbReference type="ARBA" id="ARBA00023239"/>
    </source>
</evidence>
<dbReference type="Pfam" id="PF02152">
    <property type="entry name" value="FolB"/>
    <property type="match status" value="1"/>
</dbReference>
<evidence type="ECO:0000313" key="8">
    <source>
        <dbReference type="EMBL" id="MCM1983459.1"/>
    </source>
</evidence>
<evidence type="ECO:0000313" key="9">
    <source>
        <dbReference type="Proteomes" id="UP000031561"/>
    </source>
</evidence>
<dbReference type="Proteomes" id="UP000031561">
    <property type="component" value="Unassembled WGS sequence"/>
</dbReference>
<accession>A0ABD4T4E3</accession>
<comment type="similarity">
    <text evidence="3 6">Belongs to the DHNA family.</text>
</comment>
<evidence type="ECO:0000256" key="1">
    <source>
        <dbReference type="ARBA" id="ARBA00001353"/>
    </source>
</evidence>
<dbReference type="InterPro" id="IPR043133">
    <property type="entry name" value="GTP-CH-I_C/QueF"/>
</dbReference>
<dbReference type="AlphaFoldDB" id="A0ABD4T4E3"/>
<name>A0ABD4T4E3_9CYAN</name>
<dbReference type="EMBL" id="JTHE03000061">
    <property type="protein sequence ID" value="MCM1983459.1"/>
    <property type="molecule type" value="Genomic_DNA"/>
</dbReference>
<dbReference type="SUPFAM" id="SSF55620">
    <property type="entry name" value="Tetrahydrobiopterin biosynthesis enzymes-like"/>
    <property type="match status" value="1"/>
</dbReference>
<evidence type="ECO:0000256" key="3">
    <source>
        <dbReference type="ARBA" id="ARBA00005708"/>
    </source>
</evidence>
<keyword evidence="5 6" id="KW-0456">Lyase</keyword>
<dbReference type="PANTHER" id="PTHR42844">
    <property type="entry name" value="DIHYDRONEOPTERIN ALDOLASE 1-RELATED"/>
    <property type="match status" value="1"/>
</dbReference>
<sequence>MDKIHIRDIRGYGYVGYFEAEKILGQWFRVHLTLETDLSLAAHSDQIQDTMDYRDIIQRTQHLITSHRSNLIESLALAILDQIFLESPRVQGVTLTLIKEAPPIPNFGGSVAIELTRHRQP</sequence>
<protein>
    <recommendedName>
        <fullName evidence="6">7,8-dihydroneopterin aldolase</fullName>
        <ecNumber evidence="6">4.1.2.25</ecNumber>
    </recommendedName>
</protein>
<comment type="pathway">
    <text evidence="2 6">Cofactor biosynthesis; tetrahydrofolate biosynthesis; 2-amino-4-hydroxy-6-hydroxymethyl-7,8-dihydropteridine diphosphate from 7,8-dihydroneopterin triphosphate: step 3/4.</text>
</comment>
<evidence type="ECO:0000256" key="2">
    <source>
        <dbReference type="ARBA" id="ARBA00005013"/>
    </source>
</evidence>
<dbReference type="GO" id="GO:0046656">
    <property type="term" value="P:folic acid biosynthetic process"/>
    <property type="evidence" value="ECO:0007669"/>
    <property type="project" value="UniProtKB-UniRule"/>
</dbReference>